<keyword evidence="1" id="KW-1133">Transmembrane helix</keyword>
<dbReference type="Proteomes" id="UP000747542">
    <property type="component" value="Unassembled WGS sequence"/>
</dbReference>
<evidence type="ECO:0000313" key="2">
    <source>
        <dbReference type="EMBL" id="KAG7167304.1"/>
    </source>
</evidence>
<keyword evidence="3" id="KW-1185">Reference proteome</keyword>
<keyword evidence="1" id="KW-0812">Transmembrane</keyword>
<protein>
    <submittedName>
        <fullName evidence="2">Uncharacterized protein</fullName>
    </submittedName>
</protein>
<organism evidence="2 3">
    <name type="scientific">Homarus americanus</name>
    <name type="common">American lobster</name>
    <dbReference type="NCBI Taxonomy" id="6706"/>
    <lineage>
        <taxon>Eukaryota</taxon>
        <taxon>Metazoa</taxon>
        <taxon>Ecdysozoa</taxon>
        <taxon>Arthropoda</taxon>
        <taxon>Crustacea</taxon>
        <taxon>Multicrustacea</taxon>
        <taxon>Malacostraca</taxon>
        <taxon>Eumalacostraca</taxon>
        <taxon>Eucarida</taxon>
        <taxon>Decapoda</taxon>
        <taxon>Pleocyemata</taxon>
        <taxon>Astacidea</taxon>
        <taxon>Nephropoidea</taxon>
        <taxon>Nephropidae</taxon>
        <taxon>Homarus</taxon>
    </lineage>
</organism>
<dbReference type="EMBL" id="JAHLQT010021789">
    <property type="protein sequence ID" value="KAG7167304.1"/>
    <property type="molecule type" value="Genomic_DNA"/>
</dbReference>
<sequence>MLWVRVASGGRVSVFWLSRTDFEKKLLVTVVVLSAAVLSLIIALAIVASKDSGNVQLQSLASHLDNKVVNFPDRLHGLTTTTDSYAYTPTSSTPDD</sequence>
<comment type="caution">
    <text evidence="2">The sequence shown here is derived from an EMBL/GenBank/DDBJ whole genome shotgun (WGS) entry which is preliminary data.</text>
</comment>
<feature type="transmembrane region" description="Helical" evidence="1">
    <location>
        <begin position="26"/>
        <end position="48"/>
    </location>
</feature>
<proteinExistence type="predicted"/>
<gene>
    <name evidence="2" type="ORF">Hamer_G023234</name>
</gene>
<evidence type="ECO:0000313" key="3">
    <source>
        <dbReference type="Proteomes" id="UP000747542"/>
    </source>
</evidence>
<name>A0A8J5KAI4_HOMAM</name>
<keyword evidence="1" id="KW-0472">Membrane</keyword>
<evidence type="ECO:0000256" key="1">
    <source>
        <dbReference type="SAM" id="Phobius"/>
    </source>
</evidence>
<reference evidence="2" key="1">
    <citation type="journal article" date="2021" name="Sci. Adv.">
        <title>The American lobster genome reveals insights on longevity, neural, and immune adaptations.</title>
        <authorList>
            <person name="Polinski J.M."/>
            <person name="Zimin A.V."/>
            <person name="Clark K.F."/>
            <person name="Kohn A.B."/>
            <person name="Sadowski N."/>
            <person name="Timp W."/>
            <person name="Ptitsyn A."/>
            <person name="Khanna P."/>
            <person name="Romanova D.Y."/>
            <person name="Williams P."/>
            <person name="Greenwood S.J."/>
            <person name="Moroz L.L."/>
            <person name="Walt D.R."/>
            <person name="Bodnar A.G."/>
        </authorList>
    </citation>
    <scope>NUCLEOTIDE SEQUENCE</scope>
    <source>
        <strain evidence="2">GMGI-L3</strain>
    </source>
</reference>
<accession>A0A8J5KAI4</accession>
<dbReference type="AlphaFoldDB" id="A0A8J5KAI4"/>